<dbReference type="HOGENOM" id="CLU_070782_0_0_6"/>
<dbReference type="AlphaFoldDB" id="V2TN92"/>
<dbReference type="RefSeq" id="WP_023273935.1">
    <property type="nucleotide sequence ID" value="NZ_KI530736.1"/>
</dbReference>
<feature type="domain" description="Peptidase C45 hydrolase" evidence="1">
    <location>
        <begin position="107"/>
        <end position="321"/>
    </location>
</feature>
<dbReference type="Proteomes" id="UP000023785">
    <property type="component" value="Unassembled WGS sequence"/>
</dbReference>
<dbReference type="Gene3D" id="3.60.60.10">
    <property type="entry name" value="Penicillin V Acylase, Chain A"/>
    <property type="match status" value="1"/>
</dbReference>
<dbReference type="PANTHER" id="PTHR34180:SF1">
    <property type="entry name" value="BETA-ALANYL-DOPAMINE_CARCININE HYDROLASE"/>
    <property type="match status" value="1"/>
</dbReference>
<dbReference type="NCBIfam" id="NF040521">
    <property type="entry name" value="C45_proenzyme"/>
    <property type="match status" value="1"/>
</dbReference>
<organism evidence="2 3">
    <name type="scientific">Acinetobacter nectaris CIP 110549</name>
    <dbReference type="NCBI Taxonomy" id="1392540"/>
    <lineage>
        <taxon>Bacteria</taxon>
        <taxon>Pseudomonadati</taxon>
        <taxon>Pseudomonadota</taxon>
        <taxon>Gammaproteobacteria</taxon>
        <taxon>Moraxellales</taxon>
        <taxon>Moraxellaceae</taxon>
        <taxon>Acinetobacter</taxon>
    </lineage>
</organism>
<dbReference type="EMBL" id="AYER01000010">
    <property type="protein sequence ID" value="ESK37270.1"/>
    <property type="molecule type" value="Genomic_DNA"/>
</dbReference>
<dbReference type="Pfam" id="PF03417">
    <property type="entry name" value="AAT"/>
    <property type="match status" value="1"/>
</dbReference>
<evidence type="ECO:0000259" key="1">
    <source>
        <dbReference type="Pfam" id="PF03417"/>
    </source>
</evidence>
<dbReference type="InterPro" id="IPR005079">
    <property type="entry name" value="Peptidase_C45_hydrolase"/>
</dbReference>
<evidence type="ECO:0000313" key="3">
    <source>
        <dbReference type="Proteomes" id="UP000023785"/>
    </source>
</evidence>
<accession>V2TN92</accession>
<evidence type="ECO:0000313" key="2">
    <source>
        <dbReference type="EMBL" id="ESK37270.1"/>
    </source>
</evidence>
<dbReference type="eggNOG" id="ENOG502Z98E">
    <property type="taxonomic scope" value="Bacteria"/>
</dbReference>
<dbReference type="PATRIC" id="fig|1392540.3.peg.2244"/>
<dbReference type="PANTHER" id="PTHR34180">
    <property type="entry name" value="PEPTIDASE C45"/>
    <property type="match status" value="1"/>
</dbReference>
<dbReference type="InterPro" id="IPR047794">
    <property type="entry name" value="C45_proenzyme-like"/>
</dbReference>
<gene>
    <name evidence="2" type="ORF">P256_02325</name>
</gene>
<keyword evidence="3" id="KW-1185">Reference proteome</keyword>
<dbReference type="STRING" id="1392540.P256_02325"/>
<comment type="caution">
    <text evidence="2">The sequence shown here is derived from an EMBL/GenBank/DDBJ whole genome shotgun (WGS) entry which is preliminary data.</text>
</comment>
<protein>
    <recommendedName>
        <fullName evidence="1">Peptidase C45 hydrolase domain-containing protein</fullName>
    </recommendedName>
</protein>
<proteinExistence type="predicted"/>
<sequence length="346" mass="38726">MDILKISGSAFEIGQQLGEKGKDAWHTKIKNTELWKNVFTFKGSKTIFNMQILVKRHFPDIWQEIVGLAQGLEDDEMNVFLWNCRGDLLASTSDGCTTISGKDDTGNIIVSHNEDGLPNLLNDCFLAEVSQNSGISFFSFVYPASLCGHTFSINSFGIVNTVNNLRLENRQTGLPRQVLARAALNAESIASAIDTLSTPPRAGGFHHTLAQIKNGTQRLVSIEAIGSQNLIREINHIGFHANHVIYSNYEQQTITESSQARQTRLKVLLDKETELNESLCLKILSDTHNIRLPIYRKDKDDPDQENTLASVIYILKPNKVSWKIFREDRLNPENVGEIIFSSPLSV</sequence>
<dbReference type="OrthoDB" id="6793339at2"/>
<reference evidence="2 3" key="1">
    <citation type="submission" date="2013-10" db="EMBL/GenBank/DDBJ databases">
        <title>The Genome Sequence of Acinetobacter nectaris CIP 110549.</title>
        <authorList>
            <consortium name="The Broad Institute Genomics Platform"/>
            <consortium name="The Broad Institute Genome Sequencing Center for Infectious Disease"/>
            <person name="Cerqueira G."/>
            <person name="Feldgarden M."/>
            <person name="Courvalin P."/>
            <person name="Grillot-Courvalin C."/>
            <person name="Clermont D."/>
            <person name="Rocha E."/>
            <person name="Yoon E.-J."/>
            <person name="Nemec A."/>
            <person name="Young S.K."/>
            <person name="Zeng Q."/>
            <person name="Gargeya S."/>
            <person name="Fitzgerald M."/>
            <person name="Abouelleil A."/>
            <person name="Alvarado L."/>
            <person name="Berlin A.M."/>
            <person name="Chapman S.B."/>
            <person name="Gainer-Dewar J."/>
            <person name="Goldberg J."/>
            <person name="Gnerre S."/>
            <person name="Griggs A."/>
            <person name="Gujja S."/>
            <person name="Hansen M."/>
            <person name="Howarth C."/>
            <person name="Imamovic A."/>
            <person name="Ireland A."/>
            <person name="Larimer J."/>
            <person name="McCowan C."/>
            <person name="Murphy C."/>
            <person name="Pearson M."/>
            <person name="Poon T.W."/>
            <person name="Priest M."/>
            <person name="Roberts A."/>
            <person name="Saif S."/>
            <person name="Shea T."/>
            <person name="Sykes S."/>
            <person name="Wortman J."/>
            <person name="Nusbaum C."/>
            <person name="Birren B."/>
        </authorList>
    </citation>
    <scope>NUCLEOTIDE SEQUENCE [LARGE SCALE GENOMIC DNA]</scope>
    <source>
        <strain evidence="2 3">CIP 110549</strain>
    </source>
</reference>
<dbReference type="InterPro" id="IPR047801">
    <property type="entry name" value="Peptidase_C45"/>
</dbReference>
<name>V2TN92_9GAMM</name>